<dbReference type="PhylomeDB" id="E9H2B5"/>
<dbReference type="GO" id="GO:0030548">
    <property type="term" value="F:acetylcholine receptor regulator activity"/>
    <property type="evidence" value="ECO:0007669"/>
    <property type="project" value="InterPro"/>
</dbReference>
<dbReference type="Proteomes" id="UP000000305">
    <property type="component" value="Unassembled WGS sequence"/>
</dbReference>
<evidence type="ECO:0000256" key="5">
    <source>
        <dbReference type="ARBA" id="ARBA00023136"/>
    </source>
</evidence>
<protein>
    <recommendedName>
        <fullName evidence="11">UPAR/Ly6 domain-containing protein</fullName>
    </recommendedName>
</protein>
<dbReference type="GO" id="GO:0098552">
    <property type="term" value="C:side of membrane"/>
    <property type="evidence" value="ECO:0007669"/>
    <property type="project" value="UniProtKB-KW"/>
</dbReference>
<dbReference type="EMBL" id="GL732585">
    <property type="protein sequence ID" value="EFX74173.1"/>
    <property type="molecule type" value="Genomic_DNA"/>
</dbReference>
<comment type="subcellular location">
    <subcellularLocation>
        <location evidence="1">Cell membrane</location>
        <topology evidence="1">Lipid-anchor</topology>
        <topology evidence="1">GPI-anchor</topology>
    </subcellularLocation>
</comment>
<evidence type="ECO:0000256" key="7">
    <source>
        <dbReference type="ARBA" id="ARBA00023180"/>
    </source>
</evidence>
<dbReference type="SUPFAM" id="SSF57302">
    <property type="entry name" value="Snake toxin-like"/>
    <property type="match status" value="1"/>
</dbReference>
<evidence type="ECO:0000313" key="10">
    <source>
        <dbReference type="Proteomes" id="UP000000305"/>
    </source>
</evidence>
<dbReference type="OrthoDB" id="6342537at2759"/>
<sequence>MTACYYCINVSSNEMCNRFAIETPCSTADDYSSDMTVCYTFHVMDERGKTVTVTKQCATTETCSSQVGCRLDKATNQTGTRGPAVCKALVQPNK</sequence>
<keyword evidence="2" id="KW-1003">Cell membrane</keyword>
<dbReference type="Pfam" id="PF16975">
    <property type="entry name" value="UPAR_LY6_2"/>
    <property type="match status" value="1"/>
</dbReference>
<dbReference type="KEGG" id="dpx:DAPPUDRAFT_252239"/>
<proteinExistence type="predicted"/>
<reference evidence="9 10" key="1">
    <citation type="journal article" date="2011" name="Science">
        <title>The ecoresponsive genome of Daphnia pulex.</title>
        <authorList>
            <person name="Colbourne J.K."/>
            <person name="Pfrender M.E."/>
            <person name="Gilbert D."/>
            <person name="Thomas W.K."/>
            <person name="Tucker A."/>
            <person name="Oakley T.H."/>
            <person name="Tokishita S."/>
            <person name="Aerts A."/>
            <person name="Arnold G.J."/>
            <person name="Basu M.K."/>
            <person name="Bauer D.J."/>
            <person name="Caceres C.E."/>
            <person name="Carmel L."/>
            <person name="Casola C."/>
            <person name="Choi J.H."/>
            <person name="Detter J.C."/>
            <person name="Dong Q."/>
            <person name="Dusheyko S."/>
            <person name="Eads B.D."/>
            <person name="Frohlich T."/>
            <person name="Geiler-Samerotte K.A."/>
            <person name="Gerlach D."/>
            <person name="Hatcher P."/>
            <person name="Jogdeo S."/>
            <person name="Krijgsveld J."/>
            <person name="Kriventseva E.V."/>
            <person name="Kultz D."/>
            <person name="Laforsch C."/>
            <person name="Lindquist E."/>
            <person name="Lopez J."/>
            <person name="Manak J.R."/>
            <person name="Muller J."/>
            <person name="Pangilinan J."/>
            <person name="Patwardhan R.P."/>
            <person name="Pitluck S."/>
            <person name="Pritham E.J."/>
            <person name="Rechtsteiner A."/>
            <person name="Rho M."/>
            <person name="Rogozin I.B."/>
            <person name="Sakarya O."/>
            <person name="Salamov A."/>
            <person name="Schaack S."/>
            <person name="Shapiro H."/>
            <person name="Shiga Y."/>
            <person name="Skalitzky C."/>
            <person name="Smith Z."/>
            <person name="Souvorov A."/>
            <person name="Sung W."/>
            <person name="Tang Z."/>
            <person name="Tsuchiya D."/>
            <person name="Tu H."/>
            <person name="Vos H."/>
            <person name="Wang M."/>
            <person name="Wolf Y.I."/>
            <person name="Yamagata H."/>
            <person name="Yamada T."/>
            <person name="Ye Y."/>
            <person name="Shaw J.R."/>
            <person name="Andrews J."/>
            <person name="Crease T.J."/>
            <person name="Tang H."/>
            <person name="Lucas S.M."/>
            <person name="Robertson H.M."/>
            <person name="Bork P."/>
            <person name="Koonin E.V."/>
            <person name="Zdobnov E.M."/>
            <person name="Grigoriev I.V."/>
            <person name="Lynch M."/>
            <person name="Boore J.L."/>
        </authorList>
    </citation>
    <scope>NUCLEOTIDE SEQUENCE [LARGE SCALE GENOMIC DNA]</scope>
</reference>
<name>E9H2B5_DAPPU</name>
<keyword evidence="3" id="KW-0336">GPI-anchor</keyword>
<evidence type="ECO:0000256" key="3">
    <source>
        <dbReference type="ARBA" id="ARBA00022622"/>
    </source>
</evidence>
<dbReference type="InterPro" id="IPR045860">
    <property type="entry name" value="Snake_toxin-like_sf"/>
</dbReference>
<dbReference type="HOGENOM" id="CLU_2388462_0_0_1"/>
<gene>
    <name evidence="9" type="ORF">DAPPUDRAFT_252239</name>
</gene>
<dbReference type="InterPro" id="IPR039457">
    <property type="entry name" value="LYPD6-like"/>
</dbReference>
<dbReference type="PANTHER" id="PTHR31171">
    <property type="entry name" value="LY6/PLAUR DOMAIN-CONTAINING PROTEIN 6"/>
    <property type="match status" value="1"/>
</dbReference>
<keyword evidence="8" id="KW-0449">Lipoprotein</keyword>
<keyword evidence="4" id="KW-0732">Signal</keyword>
<dbReference type="GO" id="GO:0005886">
    <property type="term" value="C:plasma membrane"/>
    <property type="evidence" value="ECO:0007669"/>
    <property type="project" value="UniProtKB-SubCell"/>
</dbReference>
<keyword evidence="5" id="KW-0472">Membrane</keyword>
<keyword evidence="6" id="KW-1015">Disulfide bond</keyword>
<evidence type="ECO:0008006" key="11">
    <source>
        <dbReference type="Google" id="ProtNLM"/>
    </source>
</evidence>
<evidence type="ECO:0000256" key="6">
    <source>
        <dbReference type="ARBA" id="ARBA00023157"/>
    </source>
</evidence>
<organism evidence="9 10">
    <name type="scientific">Daphnia pulex</name>
    <name type="common">Water flea</name>
    <dbReference type="NCBI Taxonomy" id="6669"/>
    <lineage>
        <taxon>Eukaryota</taxon>
        <taxon>Metazoa</taxon>
        <taxon>Ecdysozoa</taxon>
        <taxon>Arthropoda</taxon>
        <taxon>Crustacea</taxon>
        <taxon>Branchiopoda</taxon>
        <taxon>Diplostraca</taxon>
        <taxon>Cladocera</taxon>
        <taxon>Anomopoda</taxon>
        <taxon>Daphniidae</taxon>
        <taxon>Daphnia</taxon>
    </lineage>
</organism>
<evidence type="ECO:0000256" key="4">
    <source>
        <dbReference type="ARBA" id="ARBA00022729"/>
    </source>
</evidence>
<evidence type="ECO:0000256" key="2">
    <source>
        <dbReference type="ARBA" id="ARBA00022475"/>
    </source>
</evidence>
<dbReference type="InParanoid" id="E9H2B5"/>
<dbReference type="AlphaFoldDB" id="E9H2B5"/>
<evidence type="ECO:0000256" key="8">
    <source>
        <dbReference type="ARBA" id="ARBA00023288"/>
    </source>
</evidence>
<dbReference type="eggNOG" id="ENOG502S547">
    <property type="taxonomic scope" value="Eukaryota"/>
</dbReference>
<evidence type="ECO:0000313" key="9">
    <source>
        <dbReference type="EMBL" id="EFX74173.1"/>
    </source>
</evidence>
<keyword evidence="7" id="KW-0325">Glycoprotein</keyword>
<accession>E9H2B5</accession>
<evidence type="ECO:0000256" key="1">
    <source>
        <dbReference type="ARBA" id="ARBA00004609"/>
    </source>
</evidence>
<keyword evidence="10" id="KW-1185">Reference proteome</keyword>
<dbReference type="PANTHER" id="PTHR31171:SF3">
    <property type="entry name" value="LY6_PLAUR DOMAIN-CONTAINING PROTEIN 6B"/>
    <property type="match status" value="1"/>
</dbReference>